<name>A0A2W2E0M4_9ACTN</name>
<evidence type="ECO:0000313" key="2">
    <source>
        <dbReference type="EMBL" id="PZG16233.1"/>
    </source>
</evidence>
<organism evidence="2 3">
    <name type="scientific">Spongiactinospora gelatinilytica</name>
    <dbReference type="NCBI Taxonomy" id="2666298"/>
    <lineage>
        <taxon>Bacteria</taxon>
        <taxon>Bacillati</taxon>
        <taxon>Actinomycetota</taxon>
        <taxon>Actinomycetes</taxon>
        <taxon>Streptosporangiales</taxon>
        <taxon>Streptosporangiaceae</taxon>
        <taxon>Spongiactinospora</taxon>
    </lineage>
</organism>
<feature type="non-terminal residue" evidence="2">
    <location>
        <position position="1"/>
    </location>
</feature>
<feature type="region of interest" description="Disordered" evidence="1">
    <location>
        <begin position="19"/>
        <end position="38"/>
    </location>
</feature>
<protein>
    <submittedName>
        <fullName evidence="2">Uncharacterized protein</fullName>
    </submittedName>
</protein>
<proteinExistence type="predicted"/>
<accession>A0A2W2E0M4</accession>
<dbReference type="Proteomes" id="UP000248544">
    <property type="component" value="Unassembled WGS sequence"/>
</dbReference>
<evidence type="ECO:0000256" key="1">
    <source>
        <dbReference type="SAM" id="MobiDB-lite"/>
    </source>
</evidence>
<dbReference type="RefSeq" id="WP_158558410.1">
    <property type="nucleotide sequence ID" value="NZ_POUA01000744.1"/>
</dbReference>
<dbReference type="AlphaFoldDB" id="A0A2W2E0M4"/>
<sequence length="192" mass="21084">AEGFGQVEFDHDLLVRPAESATQSAAAPEISSVPLPLAPEDDGHATARVFERAAWRAEIHRACERIRGDRRARSAITPAGVTTTQLNALREVVSDLPYDSSDDRAANRLAWLTRKEESWPPEAVQPLHALITDPDRVWELLALDHDRLVVTTDGATALRAELRGEAIWVLVTACLAGHARDEAVQAEEGERM</sequence>
<gene>
    <name evidence="2" type="ORF">C1I98_39035</name>
</gene>
<evidence type="ECO:0000313" key="3">
    <source>
        <dbReference type="Proteomes" id="UP000248544"/>
    </source>
</evidence>
<comment type="caution">
    <text evidence="2">The sequence shown here is derived from an EMBL/GenBank/DDBJ whole genome shotgun (WGS) entry which is preliminary data.</text>
</comment>
<reference evidence="2 3" key="1">
    <citation type="submission" date="2018-01" db="EMBL/GenBank/DDBJ databases">
        <title>Draft genome sequence of Sphaerisporangium sp. 7K107.</title>
        <authorList>
            <person name="Sahin N."/>
            <person name="Saygin H."/>
            <person name="Ay H."/>
        </authorList>
    </citation>
    <scope>NUCLEOTIDE SEQUENCE [LARGE SCALE GENOMIC DNA]</scope>
    <source>
        <strain evidence="2 3">7K107</strain>
    </source>
</reference>
<keyword evidence="3" id="KW-1185">Reference proteome</keyword>
<dbReference type="EMBL" id="POUA01000744">
    <property type="protein sequence ID" value="PZG16233.1"/>
    <property type="molecule type" value="Genomic_DNA"/>
</dbReference>